<protein>
    <submittedName>
        <fullName evidence="2">Calcium-binding protein</fullName>
    </submittedName>
</protein>
<feature type="signal peptide" evidence="1">
    <location>
        <begin position="1"/>
        <end position="26"/>
    </location>
</feature>
<evidence type="ECO:0000313" key="2">
    <source>
        <dbReference type="EMBL" id="MBC2907029.1"/>
    </source>
</evidence>
<comment type="caution">
    <text evidence="2">The sequence shown here is derived from an EMBL/GenBank/DDBJ whole genome shotgun (WGS) entry which is preliminary data.</text>
</comment>
<reference evidence="2 3" key="1">
    <citation type="submission" date="2020-08" db="EMBL/GenBank/DDBJ databases">
        <title>Streptomyces sp. PSKA01 genome sequencing and assembly.</title>
        <authorList>
            <person name="Mandal S."/>
            <person name="Maiti P.K."/>
            <person name="Das P."/>
        </authorList>
    </citation>
    <scope>NUCLEOTIDE SEQUENCE [LARGE SCALE GENOMIC DNA]</scope>
    <source>
        <strain evidence="2 3">PSKA01</strain>
    </source>
</reference>
<dbReference type="RefSeq" id="WP_186286995.1">
    <property type="nucleotide sequence ID" value="NZ_JACMSF010000065.1"/>
</dbReference>
<keyword evidence="3" id="KW-1185">Reference proteome</keyword>
<evidence type="ECO:0000256" key="1">
    <source>
        <dbReference type="SAM" id="SignalP"/>
    </source>
</evidence>
<accession>A0A7X1MD17</accession>
<dbReference type="AlphaFoldDB" id="A0A7X1MD17"/>
<feature type="chain" id="PRO_5030863909" evidence="1">
    <location>
        <begin position="27"/>
        <end position="255"/>
    </location>
</feature>
<dbReference type="Proteomes" id="UP000584670">
    <property type="component" value="Unassembled WGS sequence"/>
</dbReference>
<organism evidence="2 3">
    <name type="scientific">Streptomyces cupreus</name>
    <dbReference type="NCBI Taxonomy" id="2759956"/>
    <lineage>
        <taxon>Bacteria</taxon>
        <taxon>Bacillati</taxon>
        <taxon>Actinomycetota</taxon>
        <taxon>Actinomycetes</taxon>
        <taxon>Kitasatosporales</taxon>
        <taxon>Streptomycetaceae</taxon>
        <taxon>Streptomyces</taxon>
    </lineage>
</organism>
<evidence type="ECO:0000313" key="3">
    <source>
        <dbReference type="Proteomes" id="UP000584670"/>
    </source>
</evidence>
<proteinExistence type="predicted"/>
<keyword evidence="1" id="KW-0732">Signal</keyword>
<name>A0A7X1MD17_9ACTN</name>
<dbReference type="EMBL" id="JACMSF010000065">
    <property type="protein sequence ID" value="MBC2907029.1"/>
    <property type="molecule type" value="Genomic_DNA"/>
</dbReference>
<sequence length="255" mass="26738">MHKHYAAVVTVAPLVVLAAVAPAAHADTTVGDARITSITFAKATTGVGATLGTSVGVTLTATDNSGIDSVIGPKVVGPDGLVIRPTHNECTAQSATTVQCVYSFPLSPDGTDAQDLRNSSAGTWHFKAKAVANDGDSHHLSPGAPLSVKRHAKLVDAQATPEPIDKGDKLTVTGWLRRANWDTNVWDDYAGKSVALQFRESGTDTFKTVKTVTTDSLGKLRTTVTANTTGTWRWRFTANTIATGATSQGDRVVVN</sequence>
<gene>
    <name evidence="2" type="ORF">H4N64_37075</name>
</gene>